<dbReference type="OrthoDB" id="886686at2"/>
<dbReference type="RefSeq" id="WP_070742920.1">
    <property type="nucleotide sequence ID" value="NZ_MDZA01000143.1"/>
</dbReference>
<sequence>MPHFLPDAKSITEFCGAYEQRGCTFKVVRASYLGGYGLQIHLGENSSIIPMLPLPAGEMGSPEAAQRWMEYLRDEHLSKFAFLLQGQ</sequence>
<organism evidence="1 2">
    <name type="scientific">Hymenobacter coccineus</name>
    <dbReference type="NCBI Taxonomy" id="1908235"/>
    <lineage>
        <taxon>Bacteria</taxon>
        <taxon>Pseudomonadati</taxon>
        <taxon>Bacteroidota</taxon>
        <taxon>Cytophagia</taxon>
        <taxon>Cytophagales</taxon>
        <taxon>Hymenobacteraceae</taxon>
        <taxon>Hymenobacter</taxon>
    </lineage>
</organism>
<dbReference type="EMBL" id="MDZA01000143">
    <property type="protein sequence ID" value="OGX90481.1"/>
    <property type="molecule type" value="Genomic_DNA"/>
</dbReference>
<evidence type="ECO:0000313" key="2">
    <source>
        <dbReference type="Proteomes" id="UP000177506"/>
    </source>
</evidence>
<accession>A0A1G1THX2</accession>
<comment type="caution">
    <text evidence="1">The sequence shown here is derived from an EMBL/GenBank/DDBJ whole genome shotgun (WGS) entry which is preliminary data.</text>
</comment>
<keyword evidence="2" id="KW-1185">Reference proteome</keyword>
<proteinExistence type="predicted"/>
<protein>
    <submittedName>
        <fullName evidence="1">Uncharacterized protein</fullName>
    </submittedName>
</protein>
<reference evidence="1 2" key="1">
    <citation type="submission" date="2016-08" db="EMBL/GenBank/DDBJ databases">
        <title>Hymenobacter coccineus sp. nov., Hymenobacter lapidarius sp. nov. and Hymenobacter glacialis sp. nov., isolated from Antarctic soil.</title>
        <authorList>
            <person name="Sedlacek I."/>
            <person name="Kralova S."/>
            <person name="Kyrova K."/>
            <person name="Maslanova I."/>
            <person name="Stankova E."/>
            <person name="Vrbovska V."/>
            <person name="Nemec M."/>
            <person name="Bartak M."/>
            <person name="Svec P."/>
            <person name="Busse H.-J."/>
            <person name="Pantucek R."/>
        </authorList>
    </citation>
    <scope>NUCLEOTIDE SEQUENCE [LARGE SCALE GENOMIC DNA]</scope>
    <source>
        <strain evidence="1 2">CCM 8649</strain>
    </source>
</reference>
<dbReference type="Proteomes" id="UP000177506">
    <property type="component" value="Unassembled WGS sequence"/>
</dbReference>
<evidence type="ECO:0000313" key="1">
    <source>
        <dbReference type="EMBL" id="OGX90481.1"/>
    </source>
</evidence>
<name>A0A1G1THX2_9BACT</name>
<dbReference type="AlphaFoldDB" id="A0A1G1THX2"/>
<gene>
    <name evidence="1" type="ORF">BEN49_22665</name>
</gene>